<dbReference type="Proteomes" id="UP000318571">
    <property type="component" value="Chromosome 7"/>
</dbReference>
<dbReference type="EMBL" id="VCGU01000008">
    <property type="protein sequence ID" value="TRY72678.1"/>
    <property type="molecule type" value="Genomic_DNA"/>
</dbReference>
<reference evidence="1 2" key="1">
    <citation type="journal article" date="2018" name="Nat. Ecol. Evol.">
        <title>Genomic signatures of mitonuclear coevolution across populations of Tigriopus californicus.</title>
        <authorList>
            <person name="Barreto F.S."/>
            <person name="Watson E.T."/>
            <person name="Lima T.G."/>
            <person name="Willett C.S."/>
            <person name="Edmands S."/>
            <person name="Li W."/>
            <person name="Burton R.S."/>
        </authorList>
    </citation>
    <scope>NUCLEOTIDE SEQUENCE [LARGE SCALE GENOMIC DNA]</scope>
    <source>
        <strain evidence="1 2">San Diego</strain>
    </source>
</reference>
<name>A0A553P4S6_TIGCA</name>
<proteinExistence type="predicted"/>
<protein>
    <submittedName>
        <fullName evidence="1">Uncharacterized protein</fullName>
    </submittedName>
</protein>
<keyword evidence="2" id="KW-1185">Reference proteome</keyword>
<evidence type="ECO:0000313" key="2">
    <source>
        <dbReference type="Proteomes" id="UP000318571"/>
    </source>
</evidence>
<evidence type="ECO:0000313" key="1">
    <source>
        <dbReference type="EMBL" id="TRY72678.1"/>
    </source>
</evidence>
<organism evidence="1 2">
    <name type="scientific">Tigriopus californicus</name>
    <name type="common">Marine copepod</name>
    <dbReference type="NCBI Taxonomy" id="6832"/>
    <lineage>
        <taxon>Eukaryota</taxon>
        <taxon>Metazoa</taxon>
        <taxon>Ecdysozoa</taxon>
        <taxon>Arthropoda</taxon>
        <taxon>Crustacea</taxon>
        <taxon>Multicrustacea</taxon>
        <taxon>Hexanauplia</taxon>
        <taxon>Copepoda</taxon>
        <taxon>Harpacticoida</taxon>
        <taxon>Harpacticidae</taxon>
        <taxon>Tigriopus</taxon>
    </lineage>
</organism>
<sequence>MLCSSPGLDHLGGDLKYANDCYPSKLSDMHRAEGVSHALNTTDNQEHVPKEVLCELDSLARKCTKAMDTFQADLATIEVTDPNLGDIDVPTLD</sequence>
<dbReference type="AlphaFoldDB" id="A0A553P4S6"/>
<gene>
    <name evidence="1" type="ORF">TCAL_17118</name>
</gene>
<accession>A0A553P4S6</accession>
<comment type="caution">
    <text evidence="1">The sequence shown here is derived from an EMBL/GenBank/DDBJ whole genome shotgun (WGS) entry which is preliminary data.</text>
</comment>